<dbReference type="InterPro" id="IPR028203">
    <property type="entry name" value="PSII_CF48-like_dom"/>
</dbReference>
<accession>A0A7U7ELW1</accession>
<proteinExistence type="predicted"/>
<dbReference type="PANTHER" id="PTHR47199">
    <property type="entry name" value="PHOTOSYSTEM II STABILITY/ASSEMBLY FACTOR HCF136, CHLOROPLASTIC"/>
    <property type="match status" value="1"/>
</dbReference>
<evidence type="ECO:0000256" key="1">
    <source>
        <dbReference type="ARBA" id="ARBA00022531"/>
    </source>
</evidence>
<evidence type="ECO:0000313" key="5">
    <source>
        <dbReference type="EMBL" id="CAD5107433.1"/>
    </source>
</evidence>
<evidence type="ECO:0000313" key="6">
    <source>
        <dbReference type="Proteomes" id="UP000583387"/>
    </source>
</evidence>
<dbReference type="RefSeq" id="WP_187670784.1">
    <property type="nucleotide sequence ID" value="NZ_CAJFCI010000035.1"/>
</dbReference>
<dbReference type="Gene3D" id="2.130.10.10">
    <property type="entry name" value="YVTN repeat-like/Quinoprotein amine dehydrogenase"/>
    <property type="match status" value="1"/>
</dbReference>
<dbReference type="GO" id="GO:0015979">
    <property type="term" value="P:photosynthesis"/>
    <property type="evidence" value="ECO:0007669"/>
    <property type="project" value="UniProtKB-KW"/>
</dbReference>
<gene>
    <name evidence="5" type="primary">hcf136_2</name>
    <name evidence="5" type="ORF">PSEWESI4_01706</name>
</gene>
<dbReference type="InterPro" id="IPR015943">
    <property type="entry name" value="WD40/YVTN_repeat-like_dom_sf"/>
</dbReference>
<comment type="caution">
    <text evidence="5">The sequence shown here is derived from an EMBL/GenBank/DDBJ whole genome shotgun (WGS) entry which is preliminary data.</text>
</comment>
<sequence length="351" mass="37624">MLSSKRIARALLLAALPALGQAAPFVDVLDLPAQHSELAVRSPLLAVTHAGARLVSVGQRGHILYSDTAGQTWQQAEVPVSADLNAVHFPTPAQGWAVGNDGVILHSVDGGRSWQKQLDGRRIGALMVEHYAALAAAEPEQPRWAELLAEGQRFVDEGADKPLLGVWFADERTGYAVGVFNLILRTSDGGRHWQPLLDRVDNPQGFHLNAIASTGDGLYIVGEQGLVLKWDAGRERFTSLPSPYQGTFFGVIGRPGEVLVHGLRGHVFRSRDGGRNWQALDSGLQVSITAATLDAQGHYRLFTQAGHLLRDDGNALQLLTQAQQAPVAGAVAVDDGLVLVGGHGVRRLTTQ</sequence>
<dbReference type="PANTHER" id="PTHR47199:SF2">
    <property type="entry name" value="PHOTOSYSTEM II STABILITY_ASSEMBLY FACTOR HCF136, CHLOROPLASTIC"/>
    <property type="match status" value="1"/>
</dbReference>
<name>A0A7U7ELW1_9GAMM</name>
<dbReference type="AlphaFoldDB" id="A0A7U7ELW1"/>
<feature type="chain" id="PRO_5031345416" evidence="3">
    <location>
        <begin position="23"/>
        <end position="351"/>
    </location>
</feature>
<protein>
    <submittedName>
        <fullName evidence="5">Ycf48-like protein</fullName>
    </submittedName>
</protein>
<keyword evidence="3" id="KW-0732">Signal</keyword>
<feature type="domain" description="Photosynthesis system II assembly factor Ycf48/Hcf136-like" evidence="4">
    <location>
        <begin position="57"/>
        <end position="116"/>
    </location>
</feature>
<dbReference type="Pfam" id="PF14870">
    <property type="entry name" value="PSII_BNR"/>
    <property type="match status" value="2"/>
</dbReference>
<evidence type="ECO:0000256" key="3">
    <source>
        <dbReference type="SAM" id="SignalP"/>
    </source>
</evidence>
<dbReference type="EMBL" id="CAJFCI010000035">
    <property type="protein sequence ID" value="CAD5107433.1"/>
    <property type="molecule type" value="Genomic_DNA"/>
</dbReference>
<evidence type="ECO:0000256" key="2">
    <source>
        <dbReference type="ARBA" id="ARBA00023276"/>
    </source>
</evidence>
<feature type="domain" description="Photosynthesis system II assembly factor Ycf48/Hcf136-like" evidence="4">
    <location>
        <begin position="159"/>
        <end position="299"/>
    </location>
</feature>
<reference evidence="5 6" key="1">
    <citation type="submission" date="2020-08" db="EMBL/GenBank/DDBJ databases">
        <authorList>
            <person name="Criscuolo A."/>
        </authorList>
    </citation>
    <scope>NUCLEOTIDE SEQUENCE [LARGE SCALE GENOMIC DNA]</scope>
    <source>
        <strain evidence="5">CIP111764</strain>
    </source>
</reference>
<dbReference type="SUPFAM" id="SSF110296">
    <property type="entry name" value="Oligoxyloglucan reducing end-specific cellobiohydrolase"/>
    <property type="match status" value="1"/>
</dbReference>
<organism evidence="5 6">
    <name type="scientific">Zestomonas carbonaria</name>
    <dbReference type="NCBI Taxonomy" id="2762745"/>
    <lineage>
        <taxon>Bacteria</taxon>
        <taxon>Pseudomonadati</taxon>
        <taxon>Pseudomonadota</taxon>
        <taxon>Gammaproteobacteria</taxon>
        <taxon>Pseudomonadales</taxon>
        <taxon>Pseudomonadaceae</taxon>
        <taxon>Zestomonas</taxon>
    </lineage>
</organism>
<keyword evidence="6" id="KW-1185">Reference proteome</keyword>
<dbReference type="GO" id="GO:0009523">
    <property type="term" value="C:photosystem II"/>
    <property type="evidence" value="ECO:0007669"/>
    <property type="project" value="UniProtKB-KW"/>
</dbReference>
<keyword evidence="2" id="KW-0604">Photosystem II</keyword>
<evidence type="ECO:0000259" key="4">
    <source>
        <dbReference type="Pfam" id="PF14870"/>
    </source>
</evidence>
<dbReference type="Proteomes" id="UP000583387">
    <property type="component" value="Unassembled WGS sequence"/>
</dbReference>
<keyword evidence="1" id="KW-0602">Photosynthesis</keyword>
<feature type="signal peptide" evidence="3">
    <location>
        <begin position="1"/>
        <end position="22"/>
    </location>
</feature>